<comment type="subcellular location">
    <subcellularLocation>
        <location evidence="1">Cell membrane</location>
        <topology evidence="1">Multi-pass membrane protein</topology>
    </subcellularLocation>
</comment>
<feature type="domain" description="Sulfatase N-terminal" evidence="11">
    <location>
        <begin position="290"/>
        <end position="553"/>
    </location>
</feature>
<protein>
    <recommendedName>
        <fullName evidence="11">Sulfatase N-terminal domain-containing protein</fullName>
    </recommendedName>
</protein>
<keyword evidence="7" id="KW-0479">Metal-binding</keyword>
<feature type="binding site" evidence="7">
    <location>
        <position position="450"/>
    </location>
    <ligand>
        <name>substrate</name>
    </ligand>
</feature>
<dbReference type="PANTHER" id="PTHR47371">
    <property type="entry name" value="LIPOTEICHOIC ACID SYNTHASE"/>
    <property type="match status" value="1"/>
</dbReference>
<name>A0A212JEJ7_9DELT</name>
<accession>A0A212JEJ7</accession>
<evidence type="ECO:0000256" key="4">
    <source>
        <dbReference type="ARBA" id="ARBA00022989"/>
    </source>
</evidence>
<evidence type="ECO:0000256" key="2">
    <source>
        <dbReference type="ARBA" id="ARBA00022475"/>
    </source>
</evidence>
<dbReference type="InterPro" id="IPR012160">
    <property type="entry name" value="LtaS-like"/>
</dbReference>
<feature type="compositionally biased region" description="Basic and acidic residues" evidence="9">
    <location>
        <begin position="664"/>
        <end position="677"/>
    </location>
</feature>
<dbReference type="InterPro" id="IPR050448">
    <property type="entry name" value="OpgB/LTA_synthase_biosynth"/>
</dbReference>
<feature type="transmembrane region" description="Helical" evidence="10">
    <location>
        <begin position="95"/>
        <end position="114"/>
    </location>
</feature>
<dbReference type="AlphaFoldDB" id="A0A212JEJ7"/>
<dbReference type="PANTHER" id="PTHR47371:SF3">
    <property type="entry name" value="PHOSPHOGLYCEROL TRANSFERASE I"/>
    <property type="match status" value="1"/>
</dbReference>
<dbReference type="EMBL" id="FLUQ01000001">
    <property type="protein sequence ID" value="SBV97883.1"/>
    <property type="molecule type" value="Genomic_DNA"/>
</dbReference>
<keyword evidence="3 10" id="KW-0812">Transmembrane</keyword>
<dbReference type="GO" id="GO:0046872">
    <property type="term" value="F:metal ion binding"/>
    <property type="evidence" value="ECO:0007669"/>
    <property type="project" value="UniProtKB-KW"/>
</dbReference>
<feature type="transmembrane region" description="Helical" evidence="10">
    <location>
        <begin position="145"/>
        <end position="167"/>
    </location>
</feature>
<keyword evidence="5 10" id="KW-0472">Membrane</keyword>
<dbReference type="InterPro" id="IPR000917">
    <property type="entry name" value="Sulfatase_N"/>
</dbReference>
<dbReference type="Pfam" id="PF00884">
    <property type="entry name" value="Sulfatase"/>
    <property type="match status" value="1"/>
</dbReference>
<feature type="binding site" evidence="8">
    <location>
        <position position="298"/>
    </location>
    <ligand>
        <name>Mn(2+)</name>
        <dbReference type="ChEBI" id="CHEBI:29035"/>
    </ligand>
</feature>
<dbReference type="CDD" id="cd16015">
    <property type="entry name" value="LTA_synthase"/>
    <property type="match status" value="1"/>
</dbReference>
<evidence type="ECO:0000256" key="6">
    <source>
        <dbReference type="PIRSR" id="PIRSR005091-1"/>
    </source>
</evidence>
<dbReference type="Gene3D" id="3.40.720.10">
    <property type="entry name" value="Alkaline Phosphatase, subunit A"/>
    <property type="match status" value="1"/>
</dbReference>
<feature type="transmembrane region" description="Helical" evidence="10">
    <location>
        <begin position="188"/>
        <end position="209"/>
    </location>
</feature>
<feature type="binding site" evidence="8">
    <location>
        <position position="503"/>
    </location>
    <ligand>
        <name>Mn(2+)</name>
        <dbReference type="ChEBI" id="CHEBI:29035"/>
    </ligand>
</feature>
<sequence length="699" mass="76919">MKKFFLESLGPFRVHYLTALGVLFLGINIVVRLVLQAAFPAVLPFSAVTFAGLVMGLLNDAATLAFVLLLPATCILIPTNAFLQRPAGRIYAQTILFLYSFICVFTAFAEYFFWDEFNSRFNFIAVDYLIYTTEVMGNIVESYPILPLITGSFLLSLGITAAAWKWIQRSNRPGAEYPRDLVCGSGYGGRRILAMIGIYASAALVFMLFTPFGGNKDRYWNEYAKNGVYELFSAYRNNQLDYRAFYKTMNKRDAFALLQSGITDAKPSFAPPRGDSLVRIAEARTAAIRPNVIVVMMESMGSKWLGEYTPNLNALAANGLSFSNMMATGTRTVRGIEAVMLSIPPTPGNSIVRRPDNDRLFNLGTEFHRNGYDLTFIYGGIGFFDNMNSFFAGNGYTVVDKLGFSRENKTFATAWGQCDEDLYAESLTRADASHAAGKPFQQFLLTTSNHRPYTYPDGKVSIAPGTSRKGAVSYSDYAIGAFMREAGTKPWFDNTIFIFVGDHPASIAGKTALPGDAYGIVCIMYGPRFFQPEQVTALCSQIDVAPTLLAALGWEYHSQFFGTNAREIPENEGRAWISTYQLLGLRTDDHLVVLSPDGQAKVEALNGNAATEKQKAQLVARAVASYQCAYDLYAEKKLSENIVTAYMPTFRRPAGTEQKAGTPKQHEGGRRNGIDAADAKAEKAAAFTLLSAIAHGKGQ</sequence>
<feature type="active site" evidence="6">
    <location>
        <position position="332"/>
    </location>
</feature>
<dbReference type="SUPFAM" id="SSF53649">
    <property type="entry name" value="Alkaline phosphatase-like"/>
    <property type="match status" value="1"/>
</dbReference>
<feature type="transmembrane region" description="Helical" evidence="10">
    <location>
        <begin position="64"/>
        <end position="83"/>
    </location>
</feature>
<reference evidence="12" key="1">
    <citation type="submission" date="2016-04" db="EMBL/GenBank/DDBJ databases">
        <authorList>
            <person name="Evans L.H."/>
            <person name="Alamgir A."/>
            <person name="Owens N."/>
            <person name="Weber N.D."/>
            <person name="Virtaneva K."/>
            <person name="Barbian K."/>
            <person name="Babar A."/>
            <person name="Rosenke K."/>
        </authorList>
    </citation>
    <scope>NUCLEOTIDE SEQUENCE</scope>
    <source>
        <strain evidence="12">86</strain>
    </source>
</reference>
<evidence type="ECO:0000313" key="12">
    <source>
        <dbReference type="EMBL" id="SBV97883.1"/>
    </source>
</evidence>
<gene>
    <name evidence="12" type="ORF">KL86DPRO_11292</name>
</gene>
<dbReference type="PIRSF" id="PIRSF005091">
    <property type="entry name" value="Mmb_sulf_HI1246"/>
    <property type="match status" value="1"/>
</dbReference>
<feature type="binding site" evidence="8">
    <location>
        <position position="502"/>
    </location>
    <ligand>
        <name>Mn(2+)</name>
        <dbReference type="ChEBI" id="CHEBI:29035"/>
    </ligand>
</feature>
<dbReference type="InterPro" id="IPR017850">
    <property type="entry name" value="Alkaline_phosphatase_core_sf"/>
</dbReference>
<dbReference type="Gene3D" id="3.30.1120.80">
    <property type="match status" value="1"/>
</dbReference>
<proteinExistence type="predicted"/>
<evidence type="ECO:0000256" key="9">
    <source>
        <dbReference type="SAM" id="MobiDB-lite"/>
    </source>
</evidence>
<keyword evidence="7" id="KW-0464">Manganese</keyword>
<feature type="region of interest" description="Disordered" evidence="9">
    <location>
        <begin position="653"/>
        <end position="677"/>
    </location>
</feature>
<dbReference type="GO" id="GO:0005886">
    <property type="term" value="C:plasma membrane"/>
    <property type="evidence" value="ECO:0007669"/>
    <property type="project" value="UniProtKB-SubCell"/>
</dbReference>
<evidence type="ECO:0000256" key="7">
    <source>
        <dbReference type="PIRSR" id="PIRSR005091-2"/>
    </source>
</evidence>
<organism evidence="12">
    <name type="scientific">uncultured delta proteobacterium</name>
    <dbReference type="NCBI Taxonomy" id="34034"/>
    <lineage>
        <taxon>Bacteria</taxon>
        <taxon>Deltaproteobacteria</taxon>
        <taxon>environmental samples</taxon>
    </lineage>
</organism>
<evidence type="ECO:0000256" key="1">
    <source>
        <dbReference type="ARBA" id="ARBA00004651"/>
    </source>
</evidence>
<evidence type="ECO:0000256" key="8">
    <source>
        <dbReference type="PIRSR" id="PIRSR005091-3"/>
    </source>
</evidence>
<evidence type="ECO:0000256" key="10">
    <source>
        <dbReference type="SAM" id="Phobius"/>
    </source>
</evidence>
<evidence type="ECO:0000259" key="11">
    <source>
        <dbReference type="Pfam" id="PF00884"/>
    </source>
</evidence>
<keyword evidence="2" id="KW-1003">Cell membrane</keyword>
<feature type="binding site" evidence="8">
    <location>
        <position position="332"/>
    </location>
    <ligand>
        <name>Mn(2+)</name>
        <dbReference type="ChEBI" id="CHEBI:29035"/>
    </ligand>
</feature>
<evidence type="ECO:0000256" key="3">
    <source>
        <dbReference type="ARBA" id="ARBA00022692"/>
    </source>
</evidence>
<keyword evidence="4 10" id="KW-1133">Transmembrane helix</keyword>
<evidence type="ECO:0000256" key="5">
    <source>
        <dbReference type="ARBA" id="ARBA00023136"/>
    </source>
</evidence>
<feature type="transmembrane region" description="Helical" evidence="10">
    <location>
        <begin position="12"/>
        <end position="31"/>
    </location>
</feature>